<feature type="transmembrane region" description="Helical" evidence="7">
    <location>
        <begin position="44"/>
        <end position="63"/>
    </location>
</feature>
<dbReference type="InterPro" id="IPR000715">
    <property type="entry name" value="Glycosyl_transferase_4"/>
</dbReference>
<comment type="caution">
    <text evidence="8">The sequence shown here is derived from an EMBL/GenBank/DDBJ whole genome shotgun (WGS) entry which is preliminary data.</text>
</comment>
<comment type="subcellular location">
    <subcellularLocation>
        <location evidence="1">Cell membrane</location>
        <topology evidence="1">Multi-pass membrane protein</topology>
    </subcellularLocation>
</comment>
<evidence type="ECO:0000256" key="3">
    <source>
        <dbReference type="ARBA" id="ARBA00022679"/>
    </source>
</evidence>
<reference evidence="8 9" key="1">
    <citation type="journal article" date="2016" name="Nat. Commun.">
        <title>Thousands of microbial genomes shed light on interconnected biogeochemical processes in an aquifer system.</title>
        <authorList>
            <person name="Anantharaman K."/>
            <person name="Brown C.T."/>
            <person name="Hug L.A."/>
            <person name="Sharon I."/>
            <person name="Castelle C.J."/>
            <person name="Probst A.J."/>
            <person name="Thomas B.C."/>
            <person name="Singh A."/>
            <person name="Wilkins M.J."/>
            <person name="Karaoz U."/>
            <person name="Brodie E.L."/>
            <person name="Williams K.H."/>
            <person name="Hubbard S.S."/>
            <person name="Banfield J.F."/>
        </authorList>
    </citation>
    <scope>NUCLEOTIDE SEQUENCE [LARGE SCALE GENOMIC DNA]</scope>
</reference>
<name>A0A1F6PAM9_9BACT</name>
<keyword evidence="3" id="KW-0808">Transferase</keyword>
<feature type="transmembrane region" description="Helical" evidence="7">
    <location>
        <begin position="312"/>
        <end position="330"/>
    </location>
</feature>
<dbReference type="GO" id="GO:0044038">
    <property type="term" value="P:cell wall macromolecule biosynthetic process"/>
    <property type="evidence" value="ECO:0007669"/>
    <property type="project" value="TreeGrafter"/>
</dbReference>
<dbReference type="PANTHER" id="PTHR22926">
    <property type="entry name" value="PHOSPHO-N-ACETYLMURAMOYL-PENTAPEPTIDE-TRANSFERASE"/>
    <property type="match status" value="1"/>
</dbReference>
<dbReference type="GO" id="GO:0071555">
    <property type="term" value="P:cell wall organization"/>
    <property type="evidence" value="ECO:0007669"/>
    <property type="project" value="TreeGrafter"/>
</dbReference>
<dbReference type="Pfam" id="PF00953">
    <property type="entry name" value="Glycos_transf_4"/>
    <property type="match status" value="1"/>
</dbReference>
<evidence type="ECO:0008006" key="10">
    <source>
        <dbReference type="Google" id="ProtNLM"/>
    </source>
</evidence>
<gene>
    <name evidence="8" type="ORF">A2563_01330</name>
</gene>
<dbReference type="Proteomes" id="UP000176634">
    <property type="component" value="Unassembled WGS sequence"/>
</dbReference>
<feature type="transmembrane region" description="Helical" evidence="7">
    <location>
        <begin position="221"/>
        <end position="253"/>
    </location>
</feature>
<feature type="transmembrane region" description="Helical" evidence="7">
    <location>
        <begin position="134"/>
        <end position="154"/>
    </location>
</feature>
<dbReference type="CDD" id="cd06853">
    <property type="entry name" value="GT_WecA_like"/>
    <property type="match status" value="1"/>
</dbReference>
<evidence type="ECO:0000313" key="8">
    <source>
        <dbReference type="EMBL" id="OGH93231.1"/>
    </source>
</evidence>
<feature type="transmembrane region" description="Helical" evidence="7">
    <location>
        <begin position="104"/>
        <end position="122"/>
    </location>
</feature>
<keyword evidence="4 7" id="KW-0812">Transmembrane</keyword>
<dbReference type="GO" id="GO:0016780">
    <property type="term" value="F:phosphotransferase activity, for other substituted phosphate groups"/>
    <property type="evidence" value="ECO:0007669"/>
    <property type="project" value="InterPro"/>
</dbReference>
<keyword evidence="5 7" id="KW-1133">Transmembrane helix</keyword>
<sequence length="334" mass="36884">MIYFLTAFCLSAILTWLVKKIATKLNVVDRPDAERHLHEKPTPLLGGVAIFLSFWVVILYLVFHPIYGIEKIIDPLVVTFISGTIIFLVGIADDLRPMSAKVRLLFVAVAILISSLYAPWLTKITNPFGGFIELGLVGGGVLAFLWLMGMTYTVKVLDGLDGLATGIVSIGAFVIVLLTSITKFYQPNVSLVSLIFLGVCLGFLLFNFYPAKIFLGESGSMFLGFMLGVLAIIGGGKLATALLVMAIPILDLIRVIYKRIRRGQPVFSGDREHLHFRLVDYGFSQKRAVLLLYSLAFLFGITTLFLQSMQKVYALFGLVILMTILSHLIGKKQI</sequence>
<keyword evidence="6 7" id="KW-0472">Membrane</keyword>
<evidence type="ECO:0000256" key="7">
    <source>
        <dbReference type="SAM" id="Phobius"/>
    </source>
</evidence>
<dbReference type="AlphaFoldDB" id="A0A1F6PAM9"/>
<feature type="transmembrane region" description="Helical" evidence="7">
    <location>
        <begin position="191"/>
        <end position="209"/>
    </location>
</feature>
<dbReference type="EMBL" id="MFRA01000001">
    <property type="protein sequence ID" value="OGH93231.1"/>
    <property type="molecule type" value="Genomic_DNA"/>
</dbReference>
<dbReference type="STRING" id="1798705.A2563_01330"/>
<evidence type="ECO:0000256" key="4">
    <source>
        <dbReference type="ARBA" id="ARBA00022692"/>
    </source>
</evidence>
<feature type="transmembrane region" description="Helical" evidence="7">
    <location>
        <begin position="75"/>
        <end position="92"/>
    </location>
</feature>
<evidence type="ECO:0000256" key="1">
    <source>
        <dbReference type="ARBA" id="ARBA00004651"/>
    </source>
</evidence>
<evidence type="ECO:0000256" key="2">
    <source>
        <dbReference type="ARBA" id="ARBA00022475"/>
    </source>
</evidence>
<keyword evidence="2" id="KW-1003">Cell membrane</keyword>
<feature type="transmembrane region" description="Helical" evidence="7">
    <location>
        <begin position="288"/>
        <end position="306"/>
    </location>
</feature>
<evidence type="ECO:0000256" key="5">
    <source>
        <dbReference type="ARBA" id="ARBA00022989"/>
    </source>
</evidence>
<feature type="transmembrane region" description="Helical" evidence="7">
    <location>
        <begin position="160"/>
        <end position="179"/>
    </location>
</feature>
<evidence type="ECO:0000256" key="6">
    <source>
        <dbReference type="ARBA" id="ARBA00023136"/>
    </source>
</evidence>
<accession>A0A1F6PAM9</accession>
<protein>
    <recommendedName>
        <fullName evidence="10">Undecaprenyl-phosphate alpha-N-acetylglucosaminyl 1-phosphate transferase</fullName>
    </recommendedName>
</protein>
<organism evidence="8 9">
    <name type="scientific">Candidatus Magasanikbacteria bacterium RIFOXYD1_FULL_40_23</name>
    <dbReference type="NCBI Taxonomy" id="1798705"/>
    <lineage>
        <taxon>Bacteria</taxon>
        <taxon>Candidatus Magasanikiibacteriota</taxon>
    </lineage>
</organism>
<dbReference type="PANTHER" id="PTHR22926:SF3">
    <property type="entry name" value="UNDECAPRENYL-PHOSPHATE ALPHA-N-ACETYLGLUCOSAMINYL 1-PHOSPHATE TRANSFERASE"/>
    <property type="match status" value="1"/>
</dbReference>
<dbReference type="GO" id="GO:0009103">
    <property type="term" value="P:lipopolysaccharide biosynthetic process"/>
    <property type="evidence" value="ECO:0007669"/>
    <property type="project" value="TreeGrafter"/>
</dbReference>
<evidence type="ECO:0000313" key="9">
    <source>
        <dbReference type="Proteomes" id="UP000176634"/>
    </source>
</evidence>
<proteinExistence type="predicted"/>
<dbReference type="GO" id="GO:0005886">
    <property type="term" value="C:plasma membrane"/>
    <property type="evidence" value="ECO:0007669"/>
    <property type="project" value="UniProtKB-SubCell"/>
</dbReference>